<reference evidence="2" key="2">
    <citation type="submission" date="2013-07" db="EMBL/GenBank/DDBJ databases">
        <authorList>
            <consortium name="The Broad Institute Genome Sequencing Platform"/>
            <person name="Cuomo C."/>
            <person name="Litvintseva A."/>
            <person name="Chen Y."/>
            <person name="Heitman J."/>
            <person name="Sun S."/>
            <person name="Springer D."/>
            <person name="Dromer F."/>
            <person name="Young S.K."/>
            <person name="Zeng Q."/>
            <person name="Gargeya S."/>
            <person name="Fitzgerald M."/>
            <person name="Abouelleil A."/>
            <person name="Alvarado L."/>
            <person name="Berlin A.M."/>
            <person name="Chapman S.B."/>
            <person name="Dewar J."/>
            <person name="Goldberg J."/>
            <person name="Griggs A."/>
            <person name="Gujja S."/>
            <person name="Hansen M."/>
            <person name="Howarth C."/>
            <person name="Imamovic A."/>
            <person name="Larimer J."/>
            <person name="McCowan C."/>
            <person name="Murphy C."/>
            <person name="Pearson M."/>
            <person name="Priest M."/>
            <person name="Roberts A."/>
            <person name="Saif S."/>
            <person name="Shea T."/>
            <person name="Sykes S."/>
            <person name="Wortman J."/>
            <person name="Nusbaum C."/>
            <person name="Birren B."/>
        </authorList>
    </citation>
    <scope>NUCLEOTIDE SEQUENCE</scope>
    <source>
        <strain evidence="2">CBS 10737</strain>
    </source>
</reference>
<organism evidence="1">
    <name type="scientific">Kwoniella pini CBS 10737</name>
    <dbReference type="NCBI Taxonomy" id="1296096"/>
    <lineage>
        <taxon>Eukaryota</taxon>
        <taxon>Fungi</taxon>
        <taxon>Dikarya</taxon>
        <taxon>Basidiomycota</taxon>
        <taxon>Agaricomycotina</taxon>
        <taxon>Tremellomycetes</taxon>
        <taxon>Tremellales</taxon>
        <taxon>Cryptococcaceae</taxon>
        <taxon>Kwoniella</taxon>
    </lineage>
</organism>
<dbReference type="EMBL" id="CP144524">
    <property type="protein sequence ID" value="WWC71172.1"/>
    <property type="molecule type" value="Genomic_DNA"/>
</dbReference>
<reference evidence="2" key="4">
    <citation type="submission" date="2024-02" db="EMBL/GenBank/DDBJ databases">
        <title>Comparative genomics of Cryptococcus and Kwoniella reveals pathogenesis evolution and contrasting modes of karyotype evolution via chromosome fusion or intercentromeric recombination.</title>
        <authorList>
            <person name="Coelho M.A."/>
            <person name="David-Palma M."/>
            <person name="Shea T."/>
            <person name="Bowers K."/>
            <person name="McGinley-Smith S."/>
            <person name="Mohammad A.W."/>
            <person name="Gnirke A."/>
            <person name="Yurkov A.M."/>
            <person name="Nowrousian M."/>
            <person name="Sun S."/>
            <person name="Cuomo C.A."/>
            <person name="Heitman J."/>
        </authorList>
    </citation>
    <scope>NUCLEOTIDE SEQUENCE</scope>
    <source>
        <strain evidence="2">CBS 10737</strain>
    </source>
</reference>
<dbReference type="SUPFAM" id="SSF88697">
    <property type="entry name" value="PUA domain-like"/>
    <property type="match status" value="1"/>
</dbReference>
<evidence type="ECO:0000313" key="2">
    <source>
        <dbReference type="EMBL" id="WWC71172.1"/>
    </source>
</evidence>
<evidence type="ECO:0000313" key="1">
    <source>
        <dbReference type="EMBL" id="OCF51950.1"/>
    </source>
</evidence>
<gene>
    <name evidence="1" type="ORF">I206_02667</name>
    <name evidence="2" type="ORF">I206_105125</name>
</gene>
<dbReference type="GeneID" id="30171036"/>
<name>A0A1B9I8V7_9TREE</name>
<reference evidence="1" key="1">
    <citation type="submission" date="2013-07" db="EMBL/GenBank/DDBJ databases">
        <title>The Genome Sequence of Cryptococcus pinus CBS10737.</title>
        <authorList>
            <consortium name="The Broad Institute Genome Sequencing Platform"/>
            <person name="Cuomo C."/>
            <person name="Litvintseva A."/>
            <person name="Chen Y."/>
            <person name="Heitman J."/>
            <person name="Sun S."/>
            <person name="Springer D."/>
            <person name="Dromer F."/>
            <person name="Young S.K."/>
            <person name="Zeng Q."/>
            <person name="Gargeya S."/>
            <person name="Fitzgerald M."/>
            <person name="Abouelleil A."/>
            <person name="Alvarado L."/>
            <person name="Berlin A.M."/>
            <person name="Chapman S.B."/>
            <person name="Dewar J."/>
            <person name="Goldberg J."/>
            <person name="Griggs A."/>
            <person name="Gujja S."/>
            <person name="Hansen M."/>
            <person name="Howarth C."/>
            <person name="Imamovic A."/>
            <person name="Larimer J."/>
            <person name="McCowan C."/>
            <person name="Murphy C."/>
            <person name="Pearson M."/>
            <person name="Priest M."/>
            <person name="Roberts A."/>
            <person name="Saif S."/>
            <person name="Shea T."/>
            <person name="Sykes S."/>
            <person name="Wortman J."/>
            <person name="Nusbaum C."/>
            <person name="Birren B."/>
        </authorList>
    </citation>
    <scope>NUCLEOTIDE SEQUENCE [LARGE SCALE GENOMIC DNA]</scope>
    <source>
        <strain evidence="1">CBS 10737</strain>
    </source>
</reference>
<protein>
    <submittedName>
        <fullName evidence="1">Uncharacterized protein</fullName>
    </submittedName>
</protein>
<dbReference type="InterPro" id="IPR015947">
    <property type="entry name" value="PUA-like_sf"/>
</dbReference>
<dbReference type="KEGG" id="kpin:30171036"/>
<sequence length="151" mass="17812">MIDTPKTDIILSMAHTSTEDYMQQIVNKSKTHEFRKKLYPSSVVRIWFYETFPISAITYICEINPAHIRDKNGLLDTIGIGNKEFNEPHKDWLGYEYAYKVISCYKSNRPITLNEMKSKYGINGAPRGMVYVKQKMMEDVKWDEQECIWRD</sequence>
<dbReference type="Proteomes" id="UP000094020">
    <property type="component" value="Chromosome 6"/>
</dbReference>
<dbReference type="AlphaFoldDB" id="A0A1B9I8V7"/>
<dbReference type="RefSeq" id="XP_019013169.1">
    <property type="nucleotide sequence ID" value="XM_019154429.1"/>
</dbReference>
<dbReference type="OrthoDB" id="2149705at2759"/>
<proteinExistence type="predicted"/>
<reference evidence="1" key="3">
    <citation type="submission" date="2016-07" db="EMBL/GenBank/DDBJ databases">
        <title>Evolution of pathogenesis and genome organization in the Tremellales.</title>
        <authorList>
            <person name="Cuomo C."/>
            <person name="Litvintseva A."/>
            <person name="Heitman J."/>
            <person name="Chen Y."/>
            <person name="Sun S."/>
            <person name="Springer D."/>
            <person name="Dromer F."/>
            <person name="Young S."/>
            <person name="Zeng Q."/>
            <person name="Chapman S."/>
            <person name="Gujja S."/>
            <person name="Saif S."/>
            <person name="Birren B."/>
        </authorList>
    </citation>
    <scope>NUCLEOTIDE SEQUENCE</scope>
    <source>
        <strain evidence="1">CBS 10737</strain>
    </source>
</reference>
<evidence type="ECO:0000313" key="3">
    <source>
        <dbReference type="Proteomes" id="UP000094020"/>
    </source>
</evidence>
<keyword evidence="3" id="KW-1185">Reference proteome</keyword>
<accession>A0A1B9I8V7</accession>
<dbReference type="EMBL" id="KV700115">
    <property type="protein sequence ID" value="OCF51950.1"/>
    <property type="molecule type" value="Genomic_DNA"/>
</dbReference>